<feature type="compositionally biased region" description="Basic and acidic residues" evidence="1">
    <location>
        <begin position="130"/>
        <end position="145"/>
    </location>
</feature>
<evidence type="ECO:0000256" key="1">
    <source>
        <dbReference type="SAM" id="MobiDB-lite"/>
    </source>
</evidence>
<proteinExistence type="predicted"/>
<protein>
    <submittedName>
        <fullName evidence="2">Uncharacterized protein</fullName>
    </submittedName>
</protein>
<name>A0A6V7NTA4_ANACO</name>
<dbReference type="AlphaFoldDB" id="A0A6V7NTA4"/>
<feature type="region of interest" description="Disordered" evidence="1">
    <location>
        <begin position="124"/>
        <end position="145"/>
    </location>
</feature>
<gene>
    <name evidence="2" type="ORF">CB5_LOCUS5041</name>
</gene>
<sequence>MRGWKTYPSVSTFVPPGCQRSGCLVRVLEEGWTLRSLPTSRHSGVGLCDAVRACGIVTPVGSRGTASFQRGMMSYHGQLGGEAPVGSCGTDSFLAWNDGLPQAARRHKPDYTCVGLKTRLNNDIKPSLPPRERLGIAGKESPRVS</sequence>
<accession>A0A6V7NTA4</accession>
<reference evidence="2" key="1">
    <citation type="submission" date="2020-07" db="EMBL/GenBank/DDBJ databases">
        <authorList>
            <person name="Lin J."/>
        </authorList>
    </citation>
    <scope>NUCLEOTIDE SEQUENCE</scope>
</reference>
<evidence type="ECO:0000313" key="2">
    <source>
        <dbReference type="EMBL" id="CAD1821830.1"/>
    </source>
</evidence>
<organism evidence="2">
    <name type="scientific">Ananas comosus var. bracteatus</name>
    <name type="common">red pineapple</name>
    <dbReference type="NCBI Taxonomy" id="296719"/>
    <lineage>
        <taxon>Eukaryota</taxon>
        <taxon>Viridiplantae</taxon>
        <taxon>Streptophyta</taxon>
        <taxon>Embryophyta</taxon>
        <taxon>Tracheophyta</taxon>
        <taxon>Spermatophyta</taxon>
        <taxon>Magnoliopsida</taxon>
        <taxon>Liliopsida</taxon>
        <taxon>Poales</taxon>
        <taxon>Bromeliaceae</taxon>
        <taxon>Bromelioideae</taxon>
        <taxon>Ananas</taxon>
    </lineage>
</organism>
<dbReference type="EMBL" id="LR862141">
    <property type="protein sequence ID" value="CAD1821830.1"/>
    <property type="molecule type" value="Genomic_DNA"/>
</dbReference>